<dbReference type="Proteomes" id="UP001529272">
    <property type="component" value="Unassembled WGS sequence"/>
</dbReference>
<sequence length="138" mass="15223">MTAPITPATELNLRNAMERLLSGQPTRTDGRLTKANLHIEAGVSRATMNRAAAVMKDWDAAVKTDATPRSRRVAELEATVTQLKTTIARLRQSNTELERKNQAAATVIAELSTQLTACRRDEQGTLVLLPRRKGHIPR</sequence>
<evidence type="ECO:0000256" key="1">
    <source>
        <dbReference type="SAM" id="Coils"/>
    </source>
</evidence>
<comment type="caution">
    <text evidence="2">The sequence shown here is derived from an EMBL/GenBank/DDBJ whole genome shotgun (WGS) entry which is preliminary data.</text>
</comment>
<dbReference type="EMBL" id="JASZZX010000001">
    <property type="protein sequence ID" value="MDM3924572.1"/>
    <property type="molecule type" value="Genomic_DNA"/>
</dbReference>
<keyword evidence="1" id="KW-0175">Coiled coil</keyword>
<dbReference type="RefSeq" id="WP_289114249.1">
    <property type="nucleotide sequence ID" value="NZ_JASZZX010000001.1"/>
</dbReference>
<evidence type="ECO:0000313" key="3">
    <source>
        <dbReference type="Proteomes" id="UP001529272"/>
    </source>
</evidence>
<name>A0ABT7NU51_MYCIT</name>
<gene>
    <name evidence="2" type="ORF">QRB35_00840</name>
</gene>
<evidence type="ECO:0008006" key="4">
    <source>
        <dbReference type="Google" id="ProtNLM"/>
    </source>
</evidence>
<organism evidence="2 3">
    <name type="scientific">Mycobacterium intracellulare subsp. chimaera</name>
    <dbReference type="NCBI Taxonomy" id="222805"/>
    <lineage>
        <taxon>Bacteria</taxon>
        <taxon>Bacillati</taxon>
        <taxon>Actinomycetota</taxon>
        <taxon>Actinomycetes</taxon>
        <taxon>Mycobacteriales</taxon>
        <taxon>Mycobacteriaceae</taxon>
        <taxon>Mycobacterium</taxon>
        <taxon>Mycobacterium avium complex (MAC)</taxon>
    </lineage>
</organism>
<feature type="coiled-coil region" evidence="1">
    <location>
        <begin position="73"/>
        <end position="114"/>
    </location>
</feature>
<proteinExistence type="predicted"/>
<evidence type="ECO:0000313" key="2">
    <source>
        <dbReference type="EMBL" id="MDM3924572.1"/>
    </source>
</evidence>
<reference evidence="2 3" key="1">
    <citation type="submission" date="2023-06" db="EMBL/GenBank/DDBJ databases">
        <title>Itaconate inhibition of nontuberculous mycobacteria.</title>
        <authorList>
            <person name="Breen P."/>
            <person name="Zimbric M."/>
            <person name="Caverly L."/>
        </authorList>
    </citation>
    <scope>NUCLEOTIDE SEQUENCE [LARGE SCALE GENOMIC DNA]</scope>
    <source>
        <strain evidence="2 3">FLAC1071</strain>
    </source>
</reference>
<protein>
    <recommendedName>
        <fullName evidence="4">Transposase</fullName>
    </recommendedName>
</protein>
<reference evidence="3" key="2">
    <citation type="submission" date="2023-06" db="EMBL/GenBank/DDBJ databases">
        <title>Itaconate inhibition of nontuberculous mycobacteria.</title>
        <authorList>
            <person name="Spilker T."/>
        </authorList>
    </citation>
    <scope>NUCLEOTIDE SEQUENCE [LARGE SCALE GENOMIC DNA]</scope>
    <source>
        <strain evidence="3">FLAC1071</strain>
    </source>
</reference>
<accession>A0ABT7NU51</accession>
<keyword evidence="3" id="KW-1185">Reference proteome</keyword>